<proteinExistence type="predicted"/>
<sequence>MLAAPVESSTGSILKERSSAASLHASARNTYLLANRDAATALLREQFPGVQMAIFTRNWDDDQVKLHQLLGTANIDFTESTDWAELSKEQRDAYRDAQAWVGEMGDDIASYLEPSDEEHDGWYEYQIDLTTQPKHTDATHYTLEQLERSERSALCAALSDMDGRAISTFDTDEIVYQLQEGYWAEADELALADKLTARYGSIEKAADAIAASTEWGELREEVDRHAREQMIDHLARAATNLIWAEGAE</sequence>
<organism evidence="1 2">
    <name type="scientific">Microbacterium hominis</name>
    <dbReference type="NCBI Taxonomy" id="162426"/>
    <lineage>
        <taxon>Bacteria</taxon>
        <taxon>Bacillati</taxon>
        <taxon>Actinomycetota</taxon>
        <taxon>Actinomycetes</taxon>
        <taxon>Micrococcales</taxon>
        <taxon>Microbacteriaceae</taxon>
        <taxon>Microbacterium</taxon>
    </lineage>
</organism>
<protein>
    <submittedName>
        <fullName evidence="1">Uncharacterized protein</fullName>
    </submittedName>
</protein>
<dbReference type="Proteomes" id="UP000233276">
    <property type="component" value="Chromosome"/>
</dbReference>
<evidence type="ECO:0000313" key="2">
    <source>
        <dbReference type="Proteomes" id="UP000233276"/>
    </source>
</evidence>
<dbReference type="EMBL" id="CP025299">
    <property type="protein sequence ID" value="AUG29507.1"/>
    <property type="molecule type" value="Genomic_DNA"/>
</dbReference>
<name>A0A2K9DJ39_9MICO</name>
<gene>
    <name evidence="1" type="ORF">CXR34_08650</name>
</gene>
<accession>A0A2K9DJ39</accession>
<dbReference type="KEGG" id="mhos:CXR34_08650"/>
<reference evidence="1 2" key="1">
    <citation type="submission" date="2017-12" db="EMBL/GenBank/DDBJ databases">
        <title>Isolation and characterization of estrogens degradatiion strain Microbacterium hominis SJTG1.</title>
        <authorList>
            <person name="Xiong W."/>
            <person name="Yin C."/>
            <person name="Zheng D."/>
            <person name="Liang R."/>
        </authorList>
    </citation>
    <scope>NUCLEOTIDE SEQUENCE [LARGE SCALE GENOMIC DNA]</scope>
    <source>
        <strain evidence="1 2">SJTG1</strain>
    </source>
</reference>
<dbReference type="AlphaFoldDB" id="A0A2K9DJ39"/>
<evidence type="ECO:0000313" key="1">
    <source>
        <dbReference type="EMBL" id="AUG29507.1"/>
    </source>
</evidence>